<gene>
    <name evidence="2" type="ORF">G6O67_006577</name>
</gene>
<dbReference type="PANTHER" id="PTHR37332">
    <property type="entry name" value="EXPRESSED PROTEIN"/>
    <property type="match status" value="1"/>
</dbReference>
<dbReference type="OrthoDB" id="14339at2759"/>
<dbReference type="Proteomes" id="UP000557566">
    <property type="component" value="Unassembled WGS sequence"/>
</dbReference>
<name>A0A8H4PKU3_9HYPO</name>
<accession>A0A8H4PKU3</accession>
<proteinExistence type="predicted"/>
<keyword evidence="3" id="KW-1185">Reference proteome</keyword>
<feature type="compositionally biased region" description="Low complexity" evidence="1">
    <location>
        <begin position="26"/>
        <end position="37"/>
    </location>
</feature>
<dbReference type="EMBL" id="JAAVMX010000007">
    <property type="protein sequence ID" value="KAF4506497.1"/>
    <property type="molecule type" value="Genomic_DNA"/>
</dbReference>
<feature type="compositionally biased region" description="Polar residues" evidence="1">
    <location>
        <begin position="55"/>
        <end position="66"/>
    </location>
</feature>
<evidence type="ECO:0000256" key="1">
    <source>
        <dbReference type="SAM" id="MobiDB-lite"/>
    </source>
</evidence>
<feature type="compositionally biased region" description="Low complexity" evidence="1">
    <location>
        <begin position="67"/>
        <end position="76"/>
    </location>
</feature>
<reference evidence="2 3" key="1">
    <citation type="journal article" date="2020" name="Genome Biol. Evol.">
        <title>A new high-quality draft genome assembly of the Chinese cordyceps Ophiocordyceps sinensis.</title>
        <authorList>
            <person name="Shu R."/>
            <person name="Zhang J."/>
            <person name="Meng Q."/>
            <person name="Zhang H."/>
            <person name="Zhou G."/>
            <person name="Li M."/>
            <person name="Wu P."/>
            <person name="Zhao Y."/>
            <person name="Chen C."/>
            <person name="Qin Q."/>
        </authorList>
    </citation>
    <scope>NUCLEOTIDE SEQUENCE [LARGE SCALE GENOMIC DNA]</scope>
    <source>
        <strain evidence="2 3">IOZ07</strain>
    </source>
</reference>
<comment type="caution">
    <text evidence="2">The sequence shown here is derived from an EMBL/GenBank/DDBJ whole genome shotgun (WGS) entry which is preliminary data.</text>
</comment>
<evidence type="ECO:0000313" key="3">
    <source>
        <dbReference type="Proteomes" id="UP000557566"/>
    </source>
</evidence>
<sequence length="446" mass="47661">MHRAATPSSSTTPSFPAFLNLSIFSSPHPKSSSSSRPTTREGGDPLLAPAPPTGFTKQSLSPSAHKTSFSAASPFRRSSATSPAALSFASFVTDSSVPPALPDYALPTAAKVQQVLVTSPQMNMPSRTLTTTTTNTSTPPAAPAFMPPPTPLALNGGGASSSVTSAAAVAVASSSSSSIWQPSEATMIHQQITELATKRISTLDYLRKAHEGRVYWFNTYLFDRPDLARMPYFDPRKLARRATNFLLLGLSVPTINDLYSSSAIEFLRCLNALLSEFDSFQQLHGDSSATLTRARLPNMFRRPGGKSRRSASAADFADESQSFPAVPGGANGGAPSVMTFAAAESDLLPGEEYTYLLTPSLPFEPDFFETFATLCDVLIDSYTRFLTLVPTPRECSSPVAELFSKADARLRKLIVQGAVKEFDDHSRTQVKAEVASIGKVVLGGLM</sequence>
<evidence type="ECO:0000313" key="2">
    <source>
        <dbReference type="EMBL" id="KAF4506497.1"/>
    </source>
</evidence>
<organism evidence="2 3">
    <name type="scientific">Ophiocordyceps sinensis</name>
    <dbReference type="NCBI Taxonomy" id="72228"/>
    <lineage>
        <taxon>Eukaryota</taxon>
        <taxon>Fungi</taxon>
        <taxon>Dikarya</taxon>
        <taxon>Ascomycota</taxon>
        <taxon>Pezizomycotina</taxon>
        <taxon>Sordariomycetes</taxon>
        <taxon>Hypocreomycetidae</taxon>
        <taxon>Hypocreales</taxon>
        <taxon>Ophiocordycipitaceae</taxon>
        <taxon>Ophiocordyceps</taxon>
    </lineage>
</organism>
<feature type="region of interest" description="Disordered" evidence="1">
    <location>
        <begin position="26"/>
        <end position="76"/>
    </location>
</feature>
<protein>
    <submittedName>
        <fullName evidence="2">Uncharacterized protein</fullName>
    </submittedName>
</protein>
<dbReference type="AlphaFoldDB" id="A0A8H4PKU3"/>
<dbReference type="PANTHER" id="PTHR37332:SF1">
    <property type="entry name" value="ELMO DOMAIN-CONTAINING PROTEIN"/>
    <property type="match status" value="1"/>
</dbReference>